<accession>B2VHY9</accession>
<keyword evidence="3" id="KW-1185">Reference proteome</keyword>
<dbReference type="Proteomes" id="UP000001726">
    <property type="component" value="Chromosome"/>
</dbReference>
<dbReference type="Pfam" id="PF20178">
    <property type="entry name" value="ToxA_N"/>
    <property type="match status" value="1"/>
</dbReference>
<reference evidence="2 3" key="1">
    <citation type="journal article" date="2008" name="Environ. Microbiol.">
        <title>The genome of Erwinia tasmaniensis strain Et1/99, a non-pathogenic bacterium in the genus Erwinia.</title>
        <authorList>
            <person name="Kube M."/>
            <person name="Migdoll A.M."/>
            <person name="Mueller I."/>
            <person name="Kuhl H."/>
            <person name="Beck A."/>
            <person name="Reinhardt R."/>
            <person name="Geider K."/>
        </authorList>
    </citation>
    <scope>NUCLEOTIDE SEQUENCE [LARGE SCALE GENOMIC DNA]</scope>
    <source>
        <strain evidence="3">DSM 17950 / CFBP 7177 / CIP 109463 / NCPPB 4357 / Et1/99</strain>
    </source>
</reference>
<dbReference type="RefSeq" id="WP_012440556.1">
    <property type="nucleotide sequence ID" value="NC_010694.1"/>
</dbReference>
<dbReference type="HOGENOM" id="CLU_010204_0_0_6"/>
<dbReference type="InterPro" id="IPR046673">
    <property type="entry name" value="ToxA_N"/>
</dbReference>
<evidence type="ECO:0000259" key="1">
    <source>
        <dbReference type="Pfam" id="PF20178"/>
    </source>
</evidence>
<dbReference type="AlphaFoldDB" id="B2VHY9"/>
<feature type="domain" description="Dermonecrotic toxin N-terminal" evidence="1">
    <location>
        <begin position="260"/>
        <end position="500"/>
    </location>
</feature>
<sequence>MPISPALQNTRDLYTPIAQKDSVSDLSKNLGRHSNNIMRQDLSNLFLHCLSRATCARQSYGDNSTVGNNTHTQPVIYPSSHNFIFVSQYPAQCTHGINSARSDPLEKKQKNDGHEADLIQLERQVCQAIKKFTQLQAKEPALKNPHAEVIAPFDQPATTAIRVGSKIIHLLSKIAGMLDQAGNFIVFHDPIRFPLAEAFHLSQNNAVGEGDDNRIIESIEGTIFQLKNAYGKMAIKETEPCHFIATGREALKKYVEKYASQYPDLRDLAATVLRERIGRKFNLDIDPDKNYFITFMERFEDGVNITYFMPLIKKTLTECLFTNFGSDFWKYYVRVDAVSAIYDISYLNSHTKNFEFGDRIKIDPTKFGDLVWEIDFYNYAKQKLTEQYKHKNEHIKNIFISFINHLDSSEINRSSAIDVLNGVGLLRDGNVTVTPFDINGYGAANAFVFRNKNSGQVTLYLPKSDFKFFPFRGDFEMRSWVTNACGSEKNRAMIASHFTLANRRSNLFYDGIDAWLKTLSDDNLYVDRVAINTAEVSSEVFFSDLFTSIKNKALSDLHSQIKSDTSVGRDIYEEMIEASNIIPNPISPFLSLAIHIEHAIDADTYEEQIQEWSKIKDDAVSFIMMVVLDKAIKLPDTEGYEFIDSVKKGFDRPILSIFTERLKKNGELTINDARYIYREAPAGGGLTDEQIEHIKTINAFLPIRKVPFAEDMVTLTADMNSYITRDLSGHPYDLFYGFHQDNLAPPYITLARTKYRMAFRSAQENIALAISRISDLSYEHEIKGYLALSLNTRSEKILSEALLRLKGQLGRARDFLSTSEINAYNNIVIVSTRRIVDVLNPFNSHSTIADQNVLRKIPLAFTYLEDPGRRIFIMLDSNVEHKAVGSSIMEMNVNYLDSTFIHETSHLTSCTSDICYNGRFEEVFLPGDTRALRQQLYDQIESGELKNNIHFNLFMRTVYQHFGITQPVDAETGLNIIKTTPMLKSNLIMDNADNFVAHVNTWQTWTTIKDSKETRIKKITEIRIITAIWG</sequence>
<dbReference type="EMBL" id="CU468135">
    <property type="protein sequence ID" value="CAO95854.1"/>
    <property type="molecule type" value="Genomic_DNA"/>
</dbReference>
<proteinExistence type="predicted"/>
<dbReference type="eggNOG" id="COG3774">
    <property type="taxonomic scope" value="Bacteria"/>
</dbReference>
<name>B2VHY9_ERWT9</name>
<evidence type="ECO:0000313" key="2">
    <source>
        <dbReference type="EMBL" id="CAO95854.1"/>
    </source>
</evidence>
<dbReference type="KEGG" id="eta:ETA_08080"/>
<protein>
    <submittedName>
        <fullName evidence="2">Probable cytotoxic necrotizing factor 1</fullName>
    </submittedName>
</protein>
<gene>
    <name evidence="2" type="primary">cnf1</name>
    <name evidence="2" type="ordered locus">ETA_08080</name>
</gene>
<organism evidence="2 3">
    <name type="scientific">Erwinia tasmaniensis (strain DSM 17950 / CFBP 7177 / CIP 109463 / NCPPB 4357 / Et1/99)</name>
    <dbReference type="NCBI Taxonomy" id="465817"/>
    <lineage>
        <taxon>Bacteria</taxon>
        <taxon>Pseudomonadati</taxon>
        <taxon>Pseudomonadota</taxon>
        <taxon>Gammaproteobacteria</taxon>
        <taxon>Enterobacterales</taxon>
        <taxon>Erwiniaceae</taxon>
        <taxon>Erwinia</taxon>
    </lineage>
</organism>
<evidence type="ECO:0000313" key="3">
    <source>
        <dbReference type="Proteomes" id="UP000001726"/>
    </source>
</evidence>